<dbReference type="STRING" id="34720.A0A195F298"/>
<dbReference type="SUPFAM" id="SSF48726">
    <property type="entry name" value="Immunoglobulin"/>
    <property type="match status" value="3"/>
</dbReference>
<dbReference type="PROSITE" id="PS50835">
    <property type="entry name" value="IG_LIKE"/>
    <property type="match status" value="3"/>
</dbReference>
<evidence type="ECO:0000256" key="6">
    <source>
        <dbReference type="ARBA" id="ARBA00023157"/>
    </source>
</evidence>
<name>A0A195F298_9HYME</name>
<evidence type="ECO:0000313" key="12">
    <source>
        <dbReference type="Proteomes" id="UP000078541"/>
    </source>
</evidence>
<keyword evidence="8" id="KW-0393">Immunoglobulin domain</keyword>
<accession>A0A195F298</accession>
<dbReference type="SMART" id="SM00409">
    <property type="entry name" value="IG"/>
    <property type="match status" value="3"/>
</dbReference>
<comment type="subcellular location">
    <subcellularLocation>
        <location evidence="1">Cell membrane</location>
    </subcellularLocation>
</comment>
<proteinExistence type="predicted"/>
<evidence type="ECO:0000256" key="7">
    <source>
        <dbReference type="ARBA" id="ARBA00023180"/>
    </source>
</evidence>
<dbReference type="GO" id="GO:0005886">
    <property type="term" value="C:plasma membrane"/>
    <property type="evidence" value="ECO:0007669"/>
    <property type="project" value="UniProtKB-SubCell"/>
</dbReference>
<evidence type="ECO:0000256" key="4">
    <source>
        <dbReference type="ARBA" id="ARBA00022737"/>
    </source>
</evidence>
<dbReference type="InterPro" id="IPR036179">
    <property type="entry name" value="Ig-like_dom_sf"/>
</dbReference>
<evidence type="ECO:0000256" key="1">
    <source>
        <dbReference type="ARBA" id="ARBA00004236"/>
    </source>
</evidence>
<evidence type="ECO:0000256" key="5">
    <source>
        <dbReference type="ARBA" id="ARBA00023136"/>
    </source>
</evidence>
<dbReference type="FunFam" id="2.60.40.10:FF:000328">
    <property type="entry name" value="CLUMA_CG000981, isoform A"/>
    <property type="match status" value="1"/>
</dbReference>
<dbReference type="AlphaFoldDB" id="A0A195F298"/>
<evidence type="ECO:0000259" key="10">
    <source>
        <dbReference type="PROSITE" id="PS50835"/>
    </source>
</evidence>
<evidence type="ECO:0000256" key="2">
    <source>
        <dbReference type="ARBA" id="ARBA00022475"/>
    </source>
</evidence>
<evidence type="ECO:0000256" key="8">
    <source>
        <dbReference type="ARBA" id="ARBA00023319"/>
    </source>
</evidence>
<evidence type="ECO:0000313" key="11">
    <source>
        <dbReference type="EMBL" id="KYN34506.1"/>
    </source>
</evidence>
<dbReference type="PANTHER" id="PTHR12231:SF87">
    <property type="entry name" value="DPR-INTERACTING PROTEIN BETA, ISOFORM C"/>
    <property type="match status" value="1"/>
</dbReference>
<dbReference type="SMART" id="SM00408">
    <property type="entry name" value="IGc2"/>
    <property type="match status" value="3"/>
</dbReference>
<dbReference type="InterPro" id="IPR007110">
    <property type="entry name" value="Ig-like_dom"/>
</dbReference>
<keyword evidence="4" id="KW-0677">Repeat</keyword>
<keyword evidence="5" id="KW-0472">Membrane</keyword>
<dbReference type="GO" id="GO:0043005">
    <property type="term" value="C:neuron projection"/>
    <property type="evidence" value="ECO:0007669"/>
    <property type="project" value="TreeGrafter"/>
</dbReference>
<dbReference type="InterPro" id="IPR013151">
    <property type="entry name" value="Immunoglobulin_dom"/>
</dbReference>
<feature type="domain" description="Ig-like" evidence="10">
    <location>
        <begin position="126"/>
        <end position="203"/>
    </location>
</feature>
<dbReference type="InterPro" id="IPR013783">
    <property type="entry name" value="Ig-like_fold"/>
</dbReference>
<gene>
    <name evidence="11" type="ORF">ALC56_10993</name>
</gene>
<sequence>MPGILSENLLATAVKGECKSSVAELANYNFHSTAREQEFVRDDSQTYDLKEIAEQSLEQIEVRRLTYERSDPRNFRSSHGFYPTEIFYSSPSVAKTLGIEDVKCSGPHCYLPFLLKSLLSLFSSKCYTQRNLFNAQVAWIKADTKAILAIHEHVITNNARLSVTHSDYNTWTLNIRSARREDRGIYMCQVNTDPMKSQSAFLEVVIPPDIISEETSNDMMVPEGGAAKLVCKARGYPKPDIVWKREDGAEIISRSGPGKTKIPSAEGEVLTLSKVTRGEMGAYLCIASNGVPPSVSKRMMLHVHFHPMVQVPNQLVGAPIGTNVTLVCHVEASPKAINYWTRESDEMIITNSKYAMSEVKTSVYSVQMRLVIMNLQKHDLGGYKCISKNSIGDAEGNIRLYDMELPKHSKKGDRRPEDDAGDSIGDRDHRLNHAHQGSLRETGSTLEPAFDADDNSASTTSRDNAPPATIGIVLIMLHHLVAST</sequence>
<dbReference type="Pfam" id="PF00047">
    <property type="entry name" value="ig"/>
    <property type="match status" value="1"/>
</dbReference>
<dbReference type="PANTHER" id="PTHR12231">
    <property type="entry name" value="CTX-RELATED TYPE I TRANSMEMBRANE PROTEIN"/>
    <property type="match status" value="1"/>
</dbReference>
<protein>
    <submittedName>
        <fullName evidence="11">Lachesin</fullName>
    </submittedName>
</protein>
<dbReference type="Proteomes" id="UP000078541">
    <property type="component" value="Unassembled WGS sequence"/>
</dbReference>
<feature type="domain" description="Ig-like" evidence="10">
    <location>
        <begin position="307"/>
        <end position="401"/>
    </location>
</feature>
<dbReference type="InterPro" id="IPR003599">
    <property type="entry name" value="Ig_sub"/>
</dbReference>
<organism evidence="11 12">
    <name type="scientific">Trachymyrmex septentrionalis</name>
    <dbReference type="NCBI Taxonomy" id="34720"/>
    <lineage>
        <taxon>Eukaryota</taxon>
        <taxon>Metazoa</taxon>
        <taxon>Ecdysozoa</taxon>
        <taxon>Arthropoda</taxon>
        <taxon>Hexapoda</taxon>
        <taxon>Insecta</taxon>
        <taxon>Pterygota</taxon>
        <taxon>Neoptera</taxon>
        <taxon>Endopterygota</taxon>
        <taxon>Hymenoptera</taxon>
        <taxon>Apocrita</taxon>
        <taxon>Aculeata</taxon>
        <taxon>Formicoidea</taxon>
        <taxon>Formicidae</taxon>
        <taxon>Myrmicinae</taxon>
        <taxon>Trachymyrmex</taxon>
    </lineage>
</organism>
<evidence type="ECO:0000256" key="9">
    <source>
        <dbReference type="SAM" id="MobiDB-lite"/>
    </source>
</evidence>
<keyword evidence="3" id="KW-0732">Signal</keyword>
<dbReference type="InterPro" id="IPR003598">
    <property type="entry name" value="Ig_sub2"/>
</dbReference>
<reference evidence="11 12" key="1">
    <citation type="submission" date="2016-03" db="EMBL/GenBank/DDBJ databases">
        <title>Trachymyrmex septentrionalis WGS genome.</title>
        <authorList>
            <person name="Nygaard S."/>
            <person name="Hu H."/>
            <person name="Boomsma J."/>
            <person name="Zhang G."/>
        </authorList>
    </citation>
    <scope>NUCLEOTIDE SEQUENCE [LARGE SCALE GENOMIC DNA]</scope>
    <source>
        <strain evidence="11">Tsep2-gDNA-1</strain>
        <tissue evidence="11">Whole body</tissue>
    </source>
</reference>
<feature type="domain" description="Ig-like" evidence="10">
    <location>
        <begin position="208"/>
        <end position="296"/>
    </location>
</feature>
<dbReference type="Pfam" id="PF13927">
    <property type="entry name" value="Ig_3"/>
    <property type="match status" value="2"/>
</dbReference>
<keyword evidence="2" id="KW-1003">Cell membrane</keyword>
<feature type="compositionally biased region" description="Basic and acidic residues" evidence="9">
    <location>
        <begin position="414"/>
        <end position="431"/>
    </location>
</feature>
<dbReference type="EMBL" id="KQ981856">
    <property type="protein sequence ID" value="KYN34506.1"/>
    <property type="molecule type" value="Genomic_DNA"/>
</dbReference>
<keyword evidence="6" id="KW-1015">Disulfide bond</keyword>
<keyword evidence="7" id="KW-0325">Glycoprotein</keyword>
<feature type="region of interest" description="Disordered" evidence="9">
    <location>
        <begin position="405"/>
        <end position="465"/>
    </location>
</feature>
<dbReference type="InterPro" id="IPR051170">
    <property type="entry name" value="Neural/epithelial_adhesion"/>
</dbReference>
<dbReference type="Gene3D" id="2.60.40.10">
    <property type="entry name" value="Immunoglobulins"/>
    <property type="match status" value="3"/>
</dbReference>
<keyword evidence="12" id="KW-1185">Reference proteome</keyword>
<dbReference type="FunFam" id="2.60.40.10:FF:000376">
    <property type="entry name" value="CLUMA_CG000981, isoform A"/>
    <property type="match status" value="1"/>
</dbReference>
<evidence type="ECO:0000256" key="3">
    <source>
        <dbReference type="ARBA" id="ARBA00022729"/>
    </source>
</evidence>